<evidence type="ECO:0000313" key="2">
    <source>
        <dbReference type="EMBL" id="CVK92256.1"/>
    </source>
</evidence>
<keyword evidence="3" id="KW-1185">Reference proteome</keyword>
<sequence>MSSSFSANPQATSLGETMAPRRLADYIERIKEADKTSSQTTARPFNNGTATQPPVIRGRVNRILLFPGSFNPPHQGHLDLLKHVFYNAGADLNIIAAIIITTDDKRLERKMDGRETGIVLSREKRVNLWRGDGIPVDWAWVYDNSEASWPGFHAKLVNALKRDGVDLKFTLLLGPDAITADGGYNPVGWNCGDAITSDISRPVDFRYPNSLRQLAGCTPWVNLQDGRPRFDNKISICRQNRVQPRGTIRFVPCDLDRRPQDAPSSTKIRKIIESSSQEEWEEKLKGIALHPKLLVEYLKELPPLTKPAAESKEDLAKKQWESIVW</sequence>
<dbReference type="EMBL" id="FCQH01000005">
    <property type="protein sequence ID" value="CVK92256.1"/>
    <property type="molecule type" value="Genomic_DNA"/>
</dbReference>
<dbReference type="GO" id="GO:0003824">
    <property type="term" value="F:catalytic activity"/>
    <property type="evidence" value="ECO:0007669"/>
    <property type="project" value="InterPro"/>
</dbReference>
<dbReference type="Pfam" id="PF01467">
    <property type="entry name" value="CTP_transf_like"/>
    <property type="match status" value="1"/>
</dbReference>
<gene>
    <name evidence="2" type="ORF">FMAN_07184</name>
</gene>
<organism evidence="2 3">
    <name type="scientific">Fusarium mangiferae</name>
    <name type="common">Mango malformation disease fungus</name>
    <dbReference type="NCBI Taxonomy" id="192010"/>
    <lineage>
        <taxon>Eukaryota</taxon>
        <taxon>Fungi</taxon>
        <taxon>Dikarya</taxon>
        <taxon>Ascomycota</taxon>
        <taxon>Pezizomycotina</taxon>
        <taxon>Sordariomycetes</taxon>
        <taxon>Hypocreomycetidae</taxon>
        <taxon>Hypocreales</taxon>
        <taxon>Nectriaceae</taxon>
        <taxon>Fusarium</taxon>
        <taxon>Fusarium fujikuroi species complex</taxon>
    </lineage>
</organism>
<dbReference type="Gene3D" id="3.40.50.620">
    <property type="entry name" value="HUPs"/>
    <property type="match status" value="1"/>
</dbReference>
<comment type="caution">
    <text evidence="2">The sequence shown here is derived from an EMBL/GenBank/DDBJ whole genome shotgun (WGS) entry which is preliminary data.</text>
</comment>
<dbReference type="AlphaFoldDB" id="A0A1L7TBT2"/>
<accession>A0A1L7TBT2</accession>
<dbReference type="VEuPathDB" id="FungiDB:FMAN_07184"/>
<dbReference type="GeneID" id="65086445"/>
<dbReference type="RefSeq" id="XP_041681406.1">
    <property type="nucleotide sequence ID" value="XM_041830777.1"/>
</dbReference>
<evidence type="ECO:0000313" key="3">
    <source>
        <dbReference type="Proteomes" id="UP000184255"/>
    </source>
</evidence>
<reference evidence="3" key="1">
    <citation type="journal article" date="2016" name="Genome Biol. Evol.">
        <title>Comparative 'omics' of the Fusarium fujikuroi species complex highlights differences in genetic potential and metabolite synthesis.</title>
        <authorList>
            <person name="Niehaus E.-M."/>
            <person name="Muensterkoetter M."/>
            <person name="Proctor R.H."/>
            <person name="Brown D.W."/>
            <person name="Sharon A."/>
            <person name="Idan Y."/>
            <person name="Oren-Young L."/>
            <person name="Sieber C.M."/>
            <person name="Novak O."/>
            <person name="Pencik A."/>
            <person name="Tarkowska D."/>
            <person name="Hromadova K."/>
            <person name="Freeman S."/>
            <person name="Maymon M."/>
            <person name="Elazar M."/>
            <person name="Youssef S.A."/>
            <person name="El-Shabrawy E.S.M."/>
            <person name="Shalaby A.B.A."/>
            <person name="Houterman P."/>
            <person name="Brock N.L."/>
            <person name="Burkhardt I."/>
            <person name="Tsavkelova E.A."/>
            <person name="Dickschat J.S."/>
            <person name="Galuszka P."/>
            <person name="Gueldener U."/>
            <person name="Tudzynski B."/>
        </authorList>
    </citation>
    <scope>NUCLEOTIDE SEQUENCE [LARGE SCALE GENOMIC DNA]</scope>
    <source>
        <strain evidence="3">MRC7560</strain>
    </source>
</reference>
<name>A0A1L7TBT2_FUSMA</name>
<dbReference type="Proteomes" id="UP000184255">
    <property type="component" value="Unassembled WGS sequence"/>
</dbReference>
<evidence type="ECO:0000259" key="1">
    <source>
        <dbReference type="Pfam" id="PF01467"/>
    </source>
</evidence>
<proteinExistence type="predicted"/>
<feature type="domain" description="Cytidyltransferase-like" evidence="1">
    <location>
        <begin position="65"/>
        <end position="102"/>
    </location>
</feature>
<dbReference type="InterPro" id="IPR004821">
    <property type="entry name" value="Cyt_trans-like"/>
</dbReference>
<dbReference type="InterPro" id="IPR014729">
    <property type="entry name" value="Rossmann-like_a/b/a_fold"/>
</dbReference>
<protein>
    <recommendedName>
        <fullName evidence="1">Cytidyltransferase-like domain-containing protein</fullName>
    </recommendedName>
</protein>
<dbReference type="SUPFAM" id="SSF52374">
    <property type="entry name" value="Nucleotidylyl transferase"/>
    <property type="match status" value="1"/>
</dbReference>